<dbReference type="RefSeq" id="WP_171721093.1">
    <property type="nucleotide sequence ID" value="NZ_WHOB01000098.1"/>
</dbReference>
<protein>
    <recommendedName>
        <fullName evidence="3">TATA-box binding protein</fullName>
    </recommendedName>
</protein>
<dbReference type="EMBL" id="WHOB01000098">
    <property type="protein sequence ID" value="NOU84123.1"/>
    <property type="molecule type" value="Genomic_DNA"/>
</dbReference>
<evidence type="ECO:0008006" key="3">
    <source>
        <dbReference type="Google" id="ProtNLM"/>
    </source>
</evidence>
<accession>A0ABX1YT99</accession>
<dbReference type="Proteomes" id="UP000596857">
    <property type="component" value="Unassembled WGS sequence"/>
</dbReference>
<evidence type="ECO:0000313" key="1">
    <source>
        <dbReference type="EMBL" id="NOU84123.1"/>
    </source>
</evidence>
<gene>
    <name evidence="1" type="ORF">GC101_35325</name>
</gene>
<sequence length="273" mass="28162">MGNRGQSRVILVLAGLCVAVMLLSGFRSAGTAGGNGLQEVSAVSAVTASTAGAGELQDSLALLTTLGREVSAPGAPLRLVLKWQGEYSGEAAADATVQNLSSRLGLGEVSSSDEDGHLTLRSSAELSGGVKVSLFWSELGGGRSYCIVTFETADLLDSPELTSAAGDAGQAMLQAGIVAEWNVSLQAPAKEQSGPQAALLATEQNLAAQLPGIHAEENYADETTSSRSYNVPGLQRTVSSGGHELSLQLAVHRDGNEDRNRVTLGLPLITIEY</sequence>
<comment type="caution">
    <text evidence="1">The sequence shown here is derived from an EMBL/GenBank/DDBJ whole genome shotgun (WGS) entry which is preliminary data.</text>
</comment>
<organism evidence="1 2">
    <name type="scientific">Paenibacillus phytohabitans</name>
    <dbReference type="NCBI Taxonomy" id="2654978"/>
    <lineage>
        <taxon>Bacteria</taxon>
        <taxon>Bacillati</taxon>
        <taxon>Bacillota</taxon>
        <taxon>Bacilli</taxon>
        <taxon>Bacillales</taxon>
        <taxon>Paenibacillaceae</taxon>
        <taxon>Paenibacillus</taxon>
    </lineage>
</organism>
<evidence type="ECO:0000313" key="2">
    <source>
        <dbReference type="Proteomes" id="UP000596857"/>
    </source>
</evidence>
<dbReference type="InterPro" id="IPR014794">
    <property type="entry name" value="DUF1779"/>
</dbReference>
<name>A0ABX1YT99_9BACL</name>
<reference evidence="1 2" key="1">
    <citation type="submission" date="2019-10" db="EMBL/GenBank/DDBJ databases">
        <title>Description of Paenibacillus terricola sp. nov.</title>
        <authorList>
            <person name="Carlier A."/>
            <person name="Qi S."/>
        </authorList>
    </citation>
    <scope>NUCLEOTIDE SEQUENCE [LARGE SCALE GENOMIC DNA]</scope>
    <source>
        <strain evidence="1 2">LMG 31459</strain>
    </source>
</reference>
<dbReference type="Pfam" id="PF08680">
    <property type="entry name" value="DUF1779"/>
    <property type="match status" value="1"/>
</dbReference>
<keyword evidence="2" id="KW-1185">Reference proteome</keyword>
<proteinExistence type="predicted"/>
<dbReference type="Gene3D" id="3.30.360.40">
    <property type="entry name" value="YwmB-like"/>
    <property type="match status" value="1"/>
</dbReference>